<dbReference type="KEGG" id="pto:PTO0057"/>
<dbReference type="SUPFAM" id="SSF160980">
    <property type="entry name" value="SSO1389-like"/>
    <property type="match status" value="1"/>
</dbReference>
<gene>
    <name evidence="2" type="ordered locus">PTO0057</name>
</gene>
<organism evidence="2 3">
    <name type="scientific">Picrophilus torridus (strain ATCC 700027 / DSM 9790 / JCM 10055 / NBRC 100828 / KAW 2/3)</name>
    <dbReference type="NCBI Taxonomy" id="1122961"/>
    <lineage>
        <taxon>Archaea</taxon>
        <taxon>Methanobacteriati</taxon>
        <taxon>Thermoplasmatota</taxon>
        <taxon>Thermoplasmata</taxon>
        <taxon>Thermoplasmatales</taxon>
        <taxon>Picrophilaceae</taxon>
        <taxon>Picrophilus</taxon>
    </lineage>
</organism>
<dbReference type="EMBL" id="AE017261">
    <property type="protein sequence ID" value="AAT42642.1"/>
    <property type="molecule type" value="Genomic_DNA"/>
</dbReference>
<dbReference type="PANTHER" id="PTHR37169">
    <property type="entry name" value="CRISPR SYSTEM ENDORIBONUCLEASE CSX1-RELATED"/>
    <property type="match status" value="1"/>
</dbReference>
<dbReference type="HOGENOM" id="CLU_677271_0_0_2"/>
<dbReference type="InterPro" id="IPR052875">
    <property type="entry name" value="CRISPR_assoc_ribonuclease"/>
</dbReference>
<dbReference type="NCBIfam" id="TIGR02549">
    <property type="entry name" value="CRISPR_DxTHG"/>
    <property type="match status" value="1"/>
</dbReference>
<dbReference type="PaxDb" id="263820-PTO0057"/>
<dbReference type="Gene3D" id="3.40.50.10640">
    <property type="entry name" value="SSO1389-like"/>
    <property type="match status" value="1"/>
</dbReference>
<dbReference type="STRING" id="263820.PTO0057"/>
<dbReference type="NCBIfam" id="TIGR01897">
    <property type="entry name" value="cas_MJ1666"/>
    <property type="match status" value="1"/>
</dbReference>
<dbReference type="AlphaFoldDB" id="Q6L309"/>
<evidence type="ECO:0000313" key="2">
    <source>
        <dbReference type="EMBL" id="AAT42642.1"/>
    </source>
</evidence>
<dbReference type="InterPro" id="IPR053857">
    <property type="entry name" value="Csx1_CARF"/>
</dbReference>
<dbReference type="CDD" id="cd09728">
    <property type="entry name" value="Csx1_III-U"/>
    <property type="match status" value="1"/>
</dbReference>
<protein>
    <recommendedName>
        <fullName evidence="1">CRISPR system endoribonuclease Csx1 CARF domain-containing protein</fullName>
    </recommendedName>
</protein>
<evidence type="ECO:0000259" key="1">
    <source>
        <dbReference type="Pfam" id="PF22230"/>
    </source>
</evidence>
<dbReference type="Proteomes" id="UP000000438">
    <property type="component" value="Chromosome"/>
</dbReference>
<dbReference type="InterPro" id="IPR010171">
    <property type="entry name" value="CRISPR_Csx1"/>
</dbReference>
<dbReference type="InterPro" id="IPR013383">
    <property type="entry name" value="CRISPR-assoc_prot_DxTHG_CS"/>
</dbReference>
<dbReference type="eggNOG" id="arCOG03433">
    <property type="taxonomic scope" value="Archaea"/>
</dbReference>
<accession>Q6L309</accession>
<feature type="domain" description="CRISPR system endoribonuclease Csx1 CARF" evidence="1">
    <location>
        <begin position="26"/>
        <end position="202"/>
    </location>
</feature>
<reference evidence="2 3" key="1">
    <citation type="journal article" date="2004" name="Proc. Natl. Acad. Sci. U.S.A.">
        <title>Genome sequence of Picrophilus torridus and its implications for life around pH 0.</title>
        <authorList>
            <person name="Futterer O."/>
            <person name="Angelov A."/>
            <person name="Liesegang H."/>
            <person name="Gottschalk G."/>
            <person name="Schleper C."/>
            <person name="Schepers B."/>
            <person name="Dock C."/>
            <person name="Antranikian G."/>
            <person name="Liebl W."/>
        </authorList>
    </citation>
    <scope>NUCLEOTIDE SEQUENCE [LARGE SCALE GENOMIC DNA]</scope>
    <source>
        <strain evidence="3">ATCC 700027 / DSM 9790 / JCM 10055 / NBRC 100828</strain>
    </source>
</reference>
<name>Q6L309_PICTO</name>
<dbReference type="Pfam" id="PF22230">
    <property type="entry name" value="Csx1_CARF"/>
    <property type="match status" value="1"/>
</dbReference>
<dbReference type="InParanoid" id="Q6L309"/>
<dbReference type="PANTHER" id="PTHR37169:SF1">
    <property type="entry name" value="CRISPR SYSTEM ENDORIBONUCLEASE CSX1"/>
    <property type="match status" value="1"/>
</dbReference>
<proteinExistence type="predicted"/>
<evidence type="ECO:0000313" key="3">
    <source>
        <dbReference type="Proteomes" id="UP000000438"/>
    </source>
</evidence>
<sequence length="438" mass="51301">MIKRQKPTESGCLNYQNNHGGLMKSVLLALWGDPLGWKRVKYSMNNEKYLSITSSSVISRNKNIDKSFIFIPDSIFPELLNSVDNLKDCFKSKLIDHIKNYDTESADFINKSDVNIFPSMGSYYKDKLYRYDVDIKFLYSYFYVSILKSIEFFNDIDTFLIDTTHGVNFMQLIFTESVRHACNTYSLNYRRNIKLEFYNSDPYYKSDDTILNINTIKIDLIDSKNILSVISRDFLNKYKDNKNSIKNYFKKINRDGLEIYIKACSIMVQSDIIPYLLYVIDNKHQCFNIDQENNFSITIKNDGNLINVQQDFPDSIKINIESLAFIDSLRAVYNSMKSHNKYNIKDIYDLTDIFFGRDSDITFLKNELKNIKNNKMRTHGRYIDLSEFTRNFKAHAGLLDYICNVDSNCIEFKTASVNNKKIDMDFIVESLVRSHVKL</sequence>